<dbReference type="RefSeq" id="WP_189995317.1">
    <property type="nucleotide sequence ID" value="NZ_BMZS01000015.1"/>
</dbReference>
<evidence type="ECO:0000313" key="3">
    <source>
        <dbReference type="Proteomes" id="UP000630353"/>
    </source>
</evidence>
<keyword evidence="3" id="KW-1185">Reference proteome</keyword>
<evidence type="ECO:0000313" key="2">
    <source>
        <dbReference type="EMBL" id="GHD62890.1"/>
    </source>
</evidence>
<dbReference type="SUPFAM" id="SSF141371">
    <property type="entry name" value="PilZ domain-like"/>
    <property type="match status" value="1"/>
</dbReference>
<reference evidence="2" key="1">
    <citation type="journal article" date="2014" name="Int. J. Syst. Evol. Microbiol.">
        <title>Complete genome sequence of Corynebacterium casei LMG S-19264T (=DSM 44701T), isolated from a smear-ripened cheese.</title>
        <authorList>
            <consortium name="US DOE Joint Genome Institute (JGI-PGF)"/>
            <person name="Walter F."/>
            <person name="Albersmeier A."/>
            <person name="Kalinowski J."/>
            <person name="Ruckert C."/>
        </authorList>
    </citation>
    <scope>NUCLEOTIDE SEQUENCE</scope>
    <source>
        <strain evidence="2">KCTC 42651</strain>
    </source>
</reference>
<gene>
    <name evidence="2" type="ORF">GCM10017083_52350</name>
</gene>
<reference evidence="2" key="2">
    <citation type="submission" date="2020-09" db="EMBL/GenBank/DDBJ databases">
        <authorList>
            <person name="Sun Q."/>
            <person name="Kim S."/>
        </authorList>
    </citation>
    <scope>NUCLEOTIDE SEQUENCE</scope>
    <source>
        <strain evidence="2">KCTC 42651</strain>
    </source>
</reference>
<evidence type="ECO:0000259" key="1">
    <source>
        <dbReference type="Pfam" id="PF07238"/>
    </source>
</evidence>
<dbReference type="Gene3D" id="2.40.10.220">
    <property type="entry name" value="predicted glycosyltransferase like domains"/>
    <property type="match status" value="1"/>
</dbReference>
<organism evidence="2 3">
    <name type="scientific">Thalassobaculum fulvum</name>
    <dbReference type="NCBI Taxonomy" id="1633335"/>
    <lineage>
        <taxon>Bacteria</taxon>
        <taxon>Pseudomonadati</taxon>
        <taxon>Pseudomonadota</taxon>
        <taxon>Alphaproteobacteria</taxon>
        <taxon>Rhodospirillales</taxon>
        <taxon>Thalassobaculaceae</taxon>
        <taxon>Thalassobaculum</taxon>
    </lineage>
</organism>
<dbReference type="EMBL" id="BMZS01000015">
    <property type="protein sequence ID" value="GHD62890.1"/>
    <property type="molecule type" value="Genomic_DNA"/>
</dbReference>
<protein>
    <recommendedName>
        <fullName evidence="1">PilZ domain-containing protein</fullName>
    </recommendedName>
</protein>
<dbReference type="Pfam" id="PF07238">
    <property type="entry name" value="PilZ"/>
    <property type="match status" value="1"/>
</dbReference>
<feature type="domain" description="PilZ" evidence="1">
    <location>
        <begin position="16"/>
        <end position="94"/>
    </location>
</feature>
<comment type="caution">
    <text evidence="2">The sequence shown here is derived from an EMBL/GenBank/DDBJ whole genome shotgun (WGS) entry which is preliminary data.</text>
</comment>
<sequence>MSWLRRIFSGPDNGAERRRYPRYPVSAPVQVDVAGQTLECGLDNVSAGGVRLSPGIPSAIGATVTVRHSASGLSLPGRVVGQDEGGTRVRFESEDAGIVVSSWLRLAQETGGGGR</sequence>
<name>A0A918XYJ7_9PROT</name>
<dbReference type="AlphaFoldDB" id="A0A918XYJ7"/>
<dbReference type="InterPro" id="IPR009875">
    <property type="entry name" value="PilZ_domain"/>
</dbReference>
<dbReference type="Proteomes" id="UP000630353">
    <property type="component" value="Unassembled WGS sequence"/>
</dbReference>
<dbReference type="GO" id="GO:0035438">
    <property type="term" value="F:cyclic-di-GMP binding"/>
    <property type="evidence" value="ECO:0007669"/>
    <property type="project" value="InterPro"/>
</dbReference>
<proteinExistence type="predicted"/>
<accession>A0A918XYJ7</accession>